<dbReference type="InterPro" id="IPR046928">
    <property type="entry name" value="SDO1/SBDS_C"/>
</dbReference>
<evidence type="ECO:0000259" key="2">
    <source>
        <dbReference type="Pfam" id="PF20268"/>
    </source>
</evidence>
<dbReference type="SUPFAM" id="SSF54980">
    <property type="entry name" value="EF-G C-terminal domain-like"/>
    <property type="match status" value="1"/>
</dbReference>
<dbReference type="GO" id="GO:0042254">
    <property type="term" value="P:ribosome biogenesis"/>
    <property type="evidence" value="ECO:0007669"/>
    <property type="project" value="InterPro"/>
</dbReference>
<name>X1EJE2_9ZZZZ</name>
<dbReference type="AlphaFoldDB" id="X1EJE2"/>
<gene>
    <name evidence="3" type="ORF">S03H2_17598</name>
</gene>
<reference evidence="3" key="1">
    <citation type="journal article" date="2014" name="Front. Microbiol.">
        <title>High frequency of phylogenetically diverse reductive dehalogenase-homologous genes in deep subseafloor sedimentary metagenomes.</title>
        <authorList>
            <person name="Kawai M."/>
            <person name="Futagami T."/>
            <person name="Toyoda A."/>
            <person name="Takaki Y."/>
            <person name="Nishi S."/>
            <person name="Hori S."/>
            <person name="Arai W."/>
            <person name="Tsubouchi T."/>
            <person name="Morono Y."/>
            <person name="Uchiyama I."/>
            <person name="Ito T."/>
            <person name="Fujiyama A."/>
            <person name="Inagaki F."/>
            <person name="Takami H."/>
        </authorList>
    </citation>
    <scope>NUCLEOTIDE SEQUENCE</scope>
    <source>
        <strain evidence="3">Expedition CK06-06</strain>
    </source>
</reference>
<dbReference type="Gene3D" id="3.30.70.240">
    <property type="match status" value="1"/>
</dbReference>
<feature type="non-terminal residue" evidence="3">
    <location>
        <position position="1"/>
    </location>
</feature>
<sequence length="111" mass="12496">PPQRIENAMNEARVHVDPFKPVESQVKDVMDAIKPLIPIRLEKTTIAVKLSADNYGKVYKDITDFGVIKKEEWTGAGFWIGLVEIPAGMQGDFFDRLNNKTHGDVETKIVD</sequence>
<dbReference type="Pfam" id="PF20268">
    <property type="entry name" value="SBDS_C"/>
    <property type="match status" value="1"/>
</dbReference>
<dbReference type="SUPFAM" id="SSF109728">
    <property type="entry name" value="Hypothetical protein AF0491, middle domain"/>
    <property type="match status" value="1"/>
</dbReference>
<dbReference type="InterPro" id="IPR037188">
    <property type="entry name" value="Sdo1/SBDS_central_sf"/>
</dbReference>
<feature type="domain" description="Ribosome maturation protein SDO1/SBDS central" evidence="1">
    <location>
        <begin position="1"/>
        <end position="41"/>
    </location>
</feature>
<organism evidence="3">
    <name type="scientific">marine sediment metagenome</name>
    <dbReference type="NCBI Taxonomy" id="412755"/>
    <lineage>
        <taxon>unclassified sequences</taxon>
        <taxon>metagenomes</taxon>
        <taxon>ecological metagenomes</taxon>
    </lineage>
</organism>
<dbReference type="Pfam" id="PF09377">
    <property type="entry name" value="SBDS_domain_II"/>
    <property type="match status" value="1"/>
</dbReference>
<evidence type="ECO:0000313" key="3">
    <source>
        <dbReference type="EMBL" id="GAH32722.1"/>
    </source>
</evidence>
<evidence type="ECO:0000259" key="1">
    <source>
        <dbReference type="Pfam" id="PF09377"/>
    </source>
</evidence>
<dbReference type="InterPro" id="IPR035647">
    <property type="entry name" value="EFG_III/V"/>
</dbReference>
<feature type="domain" description="Ribosome maturation protein SDO1/SBDS C-terminal" evidence="2">
    <location>
        <begin position="46"/>
        <end position="111"/>
    </location>
</feature>
<dbReference type="EMBL" id="BARU01009090">
    <property type="protein sequence ID" value="GAH32722.1"/>
    <property type="molecule type" value="Genomic_DNA"/>
</dbReference>
<dbReference type="Gene3D" id="1.10.10.900">
    <property type="entry name" value="SBDS protein C-terminal domain, subdomain 1"/>
    <property type="match status" value="1"/>
</dbReference>
<accession>X1EJE2</accession>
<dbReference type="InterPro" id="IPR018978">
    <property type="entry name" value="SDO1/SBDS_central"/>
</dbReference>
<comment type="caution">
    <text evidence="3">The sequence shown here is derived from an EMBL/GenBank/DDBJ whole genome shotgun (WGS) entry which is preliminary data.</text>
</comment>
<protein>
    <submittedName>
        <fullName evidence="3">Uncharacterized protein</fullName>
    </submittedName>
</protein>
<proteinExistence type="predicted"/>